<dbReference type="EMBL" id="MU853576">
    <property type="protein sequence ID" value="KAK4144547.1"/>
    <property type="molecule type" value="Genomic_DNA"/>
</dbReference>
<dbReference type="Proteomes" id="UP001302676">
    <property type="component" value="Unassembled WGS sequence"/>
</dbReference>
<protein>
    <recommendedName>
        <fullName evidence="3">Aminoglycoside phosphotransferase domain-containing protein</fullName>
    </recommendedName>
</protein>
<dbReference type="GeneID" id="87820173"/>
<organism evidence="1 2">
    <name type="scientific">Dichotomopilus funicola</name>
    <dbReference type="NCBI Taxonomy" id="1934379"/>
    <lineage>
        <taxon>Eukaryota</taxon>
        <taxon>Fungi</taxon>
        <taxon>Dikarya</taxon>
        <taxon>Ascomycota</taxon>
        <taxon>Pezizomycotina</taxon>
        <taxon>Sordariomycetes</taxon>
        <taxon>Sordariomycetidae</taxon>
        <taxon>Sordariales</taxon>
        <taxon>Chaetomiaceae</taxon>
        <taxon>Dichotomopilus</taxon>
    </lineage>
</organism>
<name>A0AAN6ZN41_9PEZI</name>
<evidence type="ECO:0000313" key="2">
    <source>
        <dbReference type="Proteomes" id="UP001302676"/>
    </source>
</evidence>
<proteinExistence type="predicted"/>
<evidence type="ECO:0000313" key="1">
    <source>
        <dbReference type="EMBL" id="KAK4144547.1"/>
    </source>
</evidence>
<accession>A0AAN6ZN41</accession>
<reference evidence="1" key="2">
    <citation type="submission" date="2023-05" db="EMBL/GenBank/DDBJ databases">
        <authorList>
            <consortium name="Lawrence Berkeley National Laboratory"/>
            <person name="Steindorff A."/>
            <person name="Hensen N."/>
            <person name="Bonometti L."/>
            <person name="Westerberg I."/>
            <person name="Brannstrom I.O."/>
            <person name="Guillou S."/>
            <person name="Cros-Aarteil S."/>
            <person name="Calhoun S."/>
            <person name="Haridas S."/>
            <person name="Kuo A."/>
            <person name="Mondo S."/>
            <person name="Pangilinan J."/>
            <person name="Riley R."/>
            <person name="Labutti K."/>
            <person name="Andreopoulos B."/>
            <person name="Lipzen A."/>
            <person name="Chen C."/>
            <person name="Yanf M."/>
            <person name="Daum C."/>
            <person name="Ng V."/>
            <person name="Clum A."/>
            <person name="Ohm R."/>
            <person name="Martin F."/>
            <person name="Silar P."/>
            <person name="Natvig D."/>
            <person name="Lalanne C."/>
            <person name="Gautier V."/>
            <person name="Ament-Velasquez S.L."/>
            <person name="Kruys A."/>
            <person name="Hutchinson M.I."/>
            <person name="Powell A.J."/>
            <person name="Barry K."/>
            <person name="Miller A.N."/>
            <person name="Grigoriev I.V."/>
            <person name="Debuchy R."/>
            <person name="Gladieux P."/>
            <person name="Thoren M.H."/>
            <person name="Johannesson H."/>
        </authorList>
    </citation>
    <scope>NUCLEOTIDE SEQUENCE</scope>
    <source>
        <strain evidence="1">CBS 141.50</strain>
    </source>
</reference>
<gene>
    <name evidence="1" type="ORF">C8A04DRAFT_36543</name>
</gene>
<dbReference type="RefSeq" id="XP_062637918.1">
    <property type="nucleotide sequence ID" value="XM_062783560.1"/>
</dbReference>
<sequence>MNLKLATQDEGVSALLAFVFSGAIGSPEGKGVSYALAEATATSFSWVAALEDMDGPPVPIDRYLITFNRLHREILAPKPIVLSNRELADAVLAATGQHLASSARFTDGALSISYKITVQEHSDIAYILQLCHHGRVASMDSLIRLISTTASPQILLVPAVYPIPGEMERQEMSGMGRQITQFIPGVIASSVYPQLSHKEKLVFLPRPCLIGEVNASQAEDGKITLQIGPDRHHGLGGPFSSVREYLGAYIRSSLDALKKQQGIEEYKAQFLNRTEAFLNTRLDTAIPSIVEDIPVVATHADMGPHNVILSSTGSFVSSAPYASQHRIIEMLFRKPADNGFGAEYEGASELRAAFWGAIPDWERWNQSEATRVFLEWFRFGLFMKPEWRPSDLTGEEKGDFWRENIRAVEDILTKYSIGDGAQRSD</sequence>
<comment type="caution">
    <text evidence="1">The sequence shown here is derived from an EMBL/GenBank/DDBJ whole genome shotgun (WGS) entry which is preliminary data.</text>
</comment>
<reference evidence="1" key="1">
    <citation type="journal article" date="2023" name="Mol. Phylogenet. Evol.">
        <title>Genome-scale phylogeny and comparative genomics of the fungal order Sordariales.</title>
        <authorList>
            <person name="Hensen N."/>
            <person name="Bonometti L."/>
            <person name="Westerberg I."/>
            <person name="Brannstrom I.O."/>
            <person name="Guillou S."/>
            <person name="Cros-Aarteil S."/>
            <person name="Calhoun S."/>
            <person name="Haridas S."/>
            <person name="Kuo A."/>
            <person name="Mondo S."/>
            <person name="Pangilinan J."/>
            <person name="Riley R."/>
            <person name="LaButti K."/>
            <person name="Andreopoulos B."/>
            <person name="Lipzen A."/>
            <person name="Chen C."/>
            <person name="Yan M."/>
            <person name="Daum C."/>
            <person name="Ng V."/>
            <person name="Clum A."/>
            <person name="Steindorff A."/>
            <person name="Ohm R.A."/>
            <person name="Martin F."/>
            <person name="Silar P."/>
            <person name="Natvig D.O."/>
            <person name="Lalanne C."/>
            <person name="Gautier V."/>
            <person name="Ament-Velasquez S.L."/>
            <person name="Kruys A."/>
            <person name="Hutchinson M.I."/>
            <person name="Powell A.J."/>
            <person name="Barry K."/>
            <person name="Miller A.N."/>
            <person name="Grigoriev I.V."/>
            <person name="Debuchy R."/>
            <person name="Gladieux P."/>
            <person name="Hiltunen Thoren M."/>
            <person name="Johannesson H."/>
        </authorList>
    </citation>
    <scope>NUCLEOTIDE SEQUENCE</scope>
    <source>
        <strain evidence="1">CBS 141.50</strain>
    </source>
</reference>
<evidence type="ECO:0008006" key="3">
    <source>
        <dbReference type="Google" id="ProtNLM"/>
    </source>
</evidence>
<dbReference type="AlphaFoldDB" id="A0AAN6ZN41"/>
<keyword evidence="2" id="KW-1185">Reference proteome</keyword>